<feature type="domain" description="ATP synthase YMF19-like N-terminal" evidence="8">
    <location>
        <begin position="3"/>
        <end position="68"/>
    </location>
</feature>
<gene>
    <name evidence="9" type="primary">atp8</name>
</gene>
<dbReference type="RefSeq" id="YP_010252070.1">
    <property type="nucleotide sequence ID" value="NC_060383.1"/>
</dbReference>
<evidence type="ECO:0000256" key="1">
    <source>
        <dbReference type="ARBA" id="ARBA00004325"/>
    </source>
</evidence>
<name>A0A8B0SA90_9STRA</name>
<dbReference type="GeneID" id="70637945"/>
<protein>
    <submittedName>
        <fullName evidence="9">ATPase subunit 8</fullName>
    </submittedName>
</protein>
<dbReference type="GO" id="GO:0031966">
    <property type="term" value="C:mitochondrial membrane"/>
    <property type="evidence" value="ECO:0007669"/>
    <property type="project" value="UniProtKB-SubCell"/>
</dbReference>
<evidence type="ECO:0000256" key="6">
    <source>
        <dbReference type="ARBA" id="ARBA00023310"/>
    </source>
</evidence>
<comment type="subcellular location">
    <subcellularLocation>
        <location evidence="1">Mitochondrion membrane</location>
    </subcellularLocation>
</comment>
<evidence type="ECO:0000256" key="5">
    <source>
        <dbReference type="ARBA" id="ARBA00023136"/>
    </source>
</evidence>
<organism evidence="9">
    <name type="scientific">Thalassiosira rotula</name>
    <dbReference type="NCBI Taxonomy" id="49265"/>
    <lineage>
        <taxon>Eukaryota</taxon>
        <taxon>Sar</taxon>
        <taxon>Stramenopiles</taxon>
        <taxon>Ochrophyta</taxon>
        <taxon>Bacillariophyta</taxon>
        <taxon>Coscinodiscophyceae</taxon>
        <taxon>Thalassiosirophycidae</taxon>
        <taxon>Thalassiosirales</taxon>
        <taxon>Thalassiosiraceae</taxon>
        <taxon>Thalassiosira</taxon>
    </lineage>
</organism>
<evidence type="ECO:0000256" key="2">
    <source>
        <dbReference type="ARBA" id="ARBA00022692"/>
    </source>
</evidence>
<dbReference type="EMBL" id="MW013552">
    <property type="protein sequence ID" value="QTX08913.1"/>
    <property type="molecule type" value="Genomic_DNA"/>
</dbReference>
<evidence type="ECO:0000256" key="4">
    <source>
        <dbReference type="ARBA" id="ARBA00023128"/>
    </source>
</evidence>
<evidence type="ECO:0000259" key="8">
    <source>
        <dbReference type="Pfam" id="PF02326"/>
    </source>
</evidence>
<proteinExistence type="predicted"/>
<keyword evidence="6" id="KW-0066">ATP synthesis</keyword>
<dbReference type="AlphaFoldDB" id="A0A8B0SA90"/>
<keyword evidence="3 7" id="KW-1133">Transmembrane helix</keyword>
<sequence length="77" mass="9102">MIPQFDILTLGAQVFGLFFNLTLLYYFNIKILVPKFAGVKKFRTKKLRKNIAFISTMNLERVHSKKLINNSYKEFIQ</sequence>
<keyword evidence="5 7" id="KW-0472">Membrane</keyword>
<accession>A0A8B0SA90</accession>
<evidence type="ECO:0000256" key="3">
    <source>
        <dbReference type="ARBA" id="ARBA00022989"/>
    </source>
</evidence>
<evidence type="ECO:0000256" key="7">
    <source>
        <dbReference type="SAM" id="Phobius"/>
    </source>
</evidence>
<keyword evidence="2 7" id="KW-0812">Transmembrane</keyword>
<evidence type="ECO:0000313" key="9">
    <source>
        <dbReference type="EMBL" id="QTX08913.1"/>
    </source>
</evidence>
<geneLocation type="mitochondrion" evidence="9"/>
<feature type="transmembrane region" description="Helical" evidence="7">
    <location>
        <begin position="12"/>
        <end position="33"/>
    </location>
</feature>
<keyword evidence="4 9" id="KW-0496">Mitochondrion</keyword>
<dbReference type="GO" id="GO:0006754">
    <property type="term" value="P:ATP biosynthetic process"/>
    <property type="evidence" value="ECO:0007669"/>
    <property type="project" value="UniProtKB-KW"/>
</dbReference>
<reference evidence="9" key="1">
    <citation type="submission" date="2020-09" db="EMBL/GenBank/DDBJ databases">
        <authorList>
            <person name="Liu K."/>
            <person name="Chen N."/>
        </authorList>
    </citation>
    <scope>NUCLEOTIDE SEQUENCE</scope>
    <source>
        <strain evidence="9">CNS00050</strain>
    </source>
</reference>
<dbReference type="Pfam" id="PF02326">
    <property type="entry name" value="YMF19"/>
    <property type="match status" value="1"/>
</dbReference>
<dbReference type="InterPro" id="IPR003319">
    <property type="entry name" value="YMF19-like_N"/>
</dbReference>